<dbReference type="PANTHER" id="PTHR19959">
    <property type="entry name" value="KINESIN LIGHT CHAIN"/>
    <property type="match status" value="1"/>
</dbReference>
<gene>
    <name evidence="2" type="ORF">FB45DRAFT_870497</name>
</gene>
<dbReference type="Gene3D" id="1.25.40.10">
    <property type="entry name" value="Tetratricopeptide repeat domain"/>
    <property type="match status" value="1"/>
</dbReference>
<comment type="caution">
    <text evidence="2">The sequence shown here is derived from an EMBL/GenBank/DDBJ whole genome shotgun (WGS) entry which is preliminary data.</text>
</comment>
<dbReference type="AlphaFoldDB" id="A0AAD7FIG7"/>
<name>A0AAD7FIG7_9AGAR</name>
<keyword evidence="3" id="KW-1185">Reference proteome</keyword>
<dbReference type="EMBL" id="JARKIF010000015">
    <property type="protein sequence ID" value="KAJ7622289.1"/>
    <property type="molecule type" value="Genomic_DNA"/>
</dbReference>
<evidence type="ECO:0000313" key="2">
    <source>
        <dbReference type="EMBL" id="KAJ7622289.1"/>
    </source>
</evidence>
<organism evidence="2 3">
    <name type="scientific">Roridomyces roridus</name>
    <dbReference type="NCBI Taxonomy" id="1738132"/>
    <lineage>
        <taxon>Eukaryota</taxon>
        <taxon>Fungi</taxon>
        <taxon>Dikarya</taxon>
        <taxon>Basidiomycota</taxon>
        <taxon>Agaricomycotina</taxon>
        <taxon>Agaricomycetes</taxon>
        <taxon>Agaricomycetidae</taxon>
        <taxon>Agaricales</taxon>
        <taxon>Marasmiineae</taxon>
        <taxon>Mycenaceae</taxon>
        <taxon>Roridomyces</taxon>
    </lineage>
</organism>
<dbReference type="PANTHER" id="PTHR19959:SF119">
    <property type="entry name" value="FUNGAL LIPASE-LIKE DOMAIN-CONTAINING PROTEIN"/>
    <property type="match status" value="1"/>
</dbReference>
<dbReference type="InterPro" id="IPR011990">
    <property type="entry name" value="TPR-like_helical_dom_sf"/>
</dbReference>
<evidence type="ECO:0000259" key="1">
    <source>
        <dbReference type="Pfam" id="PF12770"/>
    </source>
</evidence>
<sequence>MSMIQLHGLYHPKSVPGPRVLMISPDIHISSLSNPHADLPPGIHLFAQLIVEDLIINETMAVTSETDQNWTLTFTCDLPEDTTAFCITILGIARCSRLLGSVKITRDEAFLHAEQQKSFSAPLAKVNSDGPTLNFSTLFSGAAPADQISLDEDENMGTPIGSLDRDTIACQDGNRGMLLNQLGEICLEQSQQFHVLDMFNRGVCAYLDAIREGFTETTTFAHLGITLFQISEETGEVGDLADAISAMEKAVQGTADTDTDKPSWLANLGGFHVRQFERVGNLDDLNSAISIGEQGMHLAAEGHDDWPIILNNLSTALHLRFQQQGDPKDLSRSLQMGEQAVKITADEDPNKLARLSNLGDRYLTLFELEGQADDLEKSIHFATTSVDLASDDEHMNEEAVLLTLDGQPAKPKRLSALAVSLLTRFEIYGGLSDLDESVERAEQAVQLTGDENPSKPLRMDDLAGSLLRRFERLGNREDIDQSISNLDQALSLLPESNKPFILNSLSNSLLLRFKQQGDVADLERAFSVQESAVNLASDGHHDKPSLVFNFGNISATFFNHSQMQDHLAHAIIQYTAAALSKTGPVDIQFDSAAAWAQCATVSQHPSLLDAYNRAIQLLPQLAWLGISIPDRHHQLLKAGKVVRDAAAAAIMSGHSERAVEWLEEGRSIIWGQILKLRTPLDTLKEVHPELAERLLNLSSELQQSGMQTGDLTTQGSTLKQPLIIEHSHQKAQEREKLIQKILVLLNISGSNCDALVLRPAVGGVLHVPLLTVQPGLPHTLVQSLDTVVRGVERLKGKPEGHQDADQKLGKILSDLWVNVVKPVLNALNIQPRKSELGRIWWCPTGGLAFLPIHAAGLYGKHDTFGSKLSDFLISSYTPSLTALMESFRPSSTSPKPTQLLSVAQASVAGMAYLPGTEQEIKHIHQLAQGSITIMSLNKDKATATRVEQGMLECRWAHFACHGEQNLSHPTDSALLLASGTSLTLSRIIQLALPDAEFAFLSACQTATGEKSLEEEAVHLAAGMLLAGYRGVIATMWKIRDDDAPQVAHDVYEYLFSRSPPDATEAAVALHKAIQKLRESPNQSLSRWVPFIHVGH</sequence>
<feature type="domain" description="CHAT" evidence="1">
    <location>
        <begin position="812"/>
        <end position="1094"/>
    </location>
</feature>
<dbReference type="Pfam" id="PF12770">
    <property type="entry name" value="CHAT"/>
    <property type="match status" value="1"/>
</dbReference>
<proteinExistence type="predicted"/>
<accession>A0AAD7FIG7</accession>
<reference evidence="2" key="1">
    <citation type="submission" date="2023-03" db="EMBL/GenBank/DDBJ databases">
        <title>Massive genome expansion in bonnet fungi (Mycena s.s.) driven by repeated elements and novel gene families across ecological guilds.</title>
        <authorList>
            <consortium name="Lawrence Berkeley National Laboratory"/>
            <person name="Harder C.B."/>
            <person name="Miyauchi S."/>
            <person name="Viragh M."/>
            <person name="Kuo A."/>
            <person name="Thoen E."/>
            <person name="Andreopoulos B."/>
            <person name="Lu D."/>
            <person name="Skrede I."/>
            <person name="Drula E."/>
            <person name="Henrissat B."/>
            <person name="Morin E."/>
            <person name="Kohler A."/>
            <person name="Barry K."/>
            <person name="LaButti K."/>
            <person name="Morin E."/>
            <person name="Salamov A."/>
            <person name="Lipzen A."/>
            <person name="Mereny Z."/>
            <person name="Hegedus B."/>
            <person name="Baldrian P."/>
            <person name="Stursova M."/>
            <person name="Weitz H."/>
            <person name="Taylor A."/>
            <person name="Grigoriev I.V."/>
            <person name="Nagy L.G."/>
            <person name="Martin F."/>
            <person name="Kauserud H."/>
        </authorList>
    </citation>
    <scope>NUCLEOTIDE SEQUENCE</scope>
    <source>
        <strain evidence="2">9284</strain>
    </source>
</reference>
<protein>
    <submittedName>
        <fullName evidence="2">CHAT domain-containing protein</fullName>
    </submittedName>
</protein>
<evidence type="ECO:0000313" key="3">
    <source>
        <dbReference type="Proteomes" id="UP001221142"/>
    </source>
</evidence>
<dbReference type="Proteomes" id="UP001221142">
    <property type="component" value="Unassembled WGS sequence"/>
</dbReference>
<dbReference type="InterPro" id="IPR024983">
    <property type="entry name" value="CHAT_dom"/>
</dbReference>